<dbReference type="PANTHER" id="PTHR11206">
    <property type="entry name" value="MULTIDRUG RESISTANCE PROTEIN"/>
    <property type="match status" value="1"/>
</dbReference>
<sequence>MEHGSTYHSYEHFGVCESSGFSSLPWLAWEFGTGRWCTLYRLHQHNRVFCSCWSCFSLEPVCSQAFGSKNWDLLSLSLQRMVLILLMAIMPISLLWINLEKIMLFMGQNIDITRMASIYCFYSLPDLLTNTFLQSLRVFLRSQKVTKPMMYCSLVAVAFHLPLNYLLVVVMGLGVRGVAMASVITNLNMLVLMLGYVSLWRKNEMVLKWVCWGDGGMVCGGLGQLMKLVVPSCLMICLEWWWYEIVTLMAGYLPNPTMAVAATGILIQTTSMMYTVPMALAASVFARVRNELGAYKPYKAKLASMVALGCAFGLGFINVTWTMILGHSWAGLFTTDEAVKALVTSVMPIMGLCELGNYPQTTGCGILRGTAQPVIGAHINMGSFYIVGTPVAMGLDFWSKAGFYGLWFGFLSAQLGCALSILYVVMARTDWEGEALKAEKLTRAEMSSCNEHRSIGNEKDEEIKRLLVNGNFNKYDIV</sequence>
<protein>
    <recommendedName>
        <fullName evidence="6">Protein DETOXIFICATION</fullName>
    </recommendedName>
    <alternativeName>
        <fullName evidence="6">Multidrug and toxic compound extrusion protein</fullName>
    </alternativeName>
</protein>
<evidence type="ECO:0000256" key="5">
    <source>
        <dbReference type="ARBA" id="ARBA00023136"/>
    </source>
</evidence>
<keyword evidence="8" id="KW-1185">Reference proteome</keyword>
<evidence type="ECO:0000256" key="6">
    <source>
        <dbReference type="RuleBase" id="RU004914"/>
    </source>
</evidence>
<name>A0A1J7H4X8_LUPAN</name>
<gene>
    <name evidence="7" type="ORF">TanjilG_31990</name>
</gene>
<evidence type="ECO:0000313" key="8">
    <source>
        <dbReference type="Proteomes" id="UP000188354"/>
    </source>
</evidence>
<dbReference type="OMA" id="WEGEAVK"/>
<proteinExistence type="inferred from homology"/>
<evidence type="ECO:0000256" key="1">
    <source>
        <dbReference type="ARBA" id="ARBA00004141"/>
    </source>
</evidence>
<dbReference type="GO" id="GO:0016020">
    <property type="term" value="C:membrane"/>
    <property type="evidence" value="ECO:0007669"/>
    <property type="project" value="UniProtKB-SubCell"/>
</dbReference>
<evidence type="ECO:0000256" key="3">
    <source>
        <dbReference type="ARBA" id="ARBA00022692"/>
    </source>
</evidence>
<dbReference type="EMBL" id="CM007367">
    <property type="protein sequence ID" value="OIW07798.1"/>
    <property type="molecule type" value="Genomic_DNA"/>
</dbReference>
<dbReference type="Proteomes" id="UP000188354">
    <property type="component" value="Chromosome LG07"/>
</dbReference>
<comment type="similarity">
    <text evidence="2 6">Belongs to the multi antimicrobial extrusion (MATE) (TC 2.A.66.1) family.</text>
</comment>
<evidence type="ECO:0000256" key="4">
    <source>
        <dbReference type="ARBA" id="ARBA00022989"/>
    </source>
</evidence>
<dbReference type="Gramene" id="OIW07798">
    <property type="protein sequence ID" value="OIW07798"/>
    <property type="gene ID" value="TanjilG_31990"/>
</dbReference>
<feature type="transmembrane region" description="Helical" evidence="6">
    <location>
        <begin position="81"/>
        <end position="99"/>
    </location>
</feature>
<dbReference type="GO" id="GO:0042910">
    <property type="term" value="F:xenobiotic transmembrane transporter activity"/>
    <property type="evidence" value="ECO:0007669"/>
    <property type="project" value="InterPro"/>
</dbReference>
<accession>A0A1J7H4X8</accession>
<feature type="transmembrane region" description="Helical" evidence="6">
    <location>
        <begin position="179"/>
        <end position="199"/>
    </location>
</feature>
<keyword evidence="5 6" id="KW-0472">Membrane</keyword>
<dbReference type="InterPro" id="IPR002528">
    <property type="entry name" value="MATE_fam"/>
</dbReference>
<keyword evidence="3 6" id="KW-0812">Transmembrane</keyword>
<keyword evidence="4 6" id="KW-1133">Transmembrane helix</keyword>
<evidence type="ECO:0000313" key="7">
    <source>
        <dbReference type="EMBL" id="OIW07798.1"/>
    </source>
</evidence>
<feature type="transmembrane region" description="Helical" evidence="6">
    <location>
        <begin position="403"/>
        <end position="425"/>
    </location>
</feature>
<dbReference type="Pfam" id="PF01554">
    <property type="entry name" value="MatE"/>
    <property type="match status" value="2"/>
</dbReference>
<dbReference type="STRING" id="3871.A0A1J7H4X8"/>
<comment type="subcellular location">
    <subcellularLocation>
        <location evidence="1">Membrane</location>
        <topology evidence="1">Multi-pass membrane protein</topology>
    </subcellularLocation>
</comment>
<dbReference type="GO" id="GO:1990961">
    <property type="term" value="P:xenobiotic detoxification by transmembrane export across the plasma membrane"/>
    <property type="evidence" value="ECO:0007669"/>
    <property type="project" value="InterPro"/>
</dbReference>
<feature type="transmembrane region" description="Helical" evidence="6">
    <location>
        <begin position="151"/>
        <end position="173"/>
    </location>
</feature>
<dbReference type="CDD" id="cd13132">
    <property type="entry name" value="MATE_eukaryotic"/>
    <property type="match status" value="1"/>
</dbReference>
<dbReference type="NCBIfam" id="TIGR00797">
    <property type="entry name" value="matE"/>
    <property type="match status" value="1"/>
</dbReference>
<evidence type="ECO:0000256" key="2">
    <source>
        <dbReference type="ARBA" id="ARBA00010199"/>
    </source>
</evidence>
<dbReference type="GO" id="GO:0015297">
    <property type="term" value="F:antiporter activity"/>
    <property type="evidence" value="ECO:0007669"/>
    <property type="project" value="InterPro"/>
</dbReference>
<comment type="caution">
    <text evidence="6">Lacks conserved residue(s) required for the propagation of feature annotation.</text>
</comment>
<feature type="transmembrane region" description="Helical" evidence="6">
    <location>
        <begin position="258"/>
        <end position="281"/>
    </location>
</feature>
<organism evidence="7 8">
    <name type="scientific">Lupinus angustifolius</name>
    <name type="common">Narrow-leaved blue lupine</name>
    <dbReference type="NCBI Taxonomy" id="3871"/>
    <lineage>
        <taxon>Eukaryota</taxon>
        <taxon>Viridiplantae</taxon>
        <taxon>Streptophyta</taxon>
        <taxon>Embryophyta</taxon>
        <taxon>Tracheophyta</taxon>
        <taxon>Spermatophyta</taxon>
        <taxon>Magnoliopsida</taxon>
        <taxon>eudicotyledons</taxon>
        <taxon>Gunneridae</taxon>
        <taxon>Pentapetalae</taxon>
        <taxon>rosids</taxon>
        <taxon>fabids</taxon>
        <taxon>Fabales</taxon>
        <taxon>Fabaceae</taxon>
        <taxon>Papilionoideae</taxon>
        <taxon>50 kb inversion clade</taxon>
        <taxon>genistoids sensu lato</taxon>
        <taxon>core genistoids</taxon>
        <taxon>Genisteae</taxon>
        <taxon>Lupinus</taxon>
    </lineage>
</organism>
<dbReference type="InterPro" id="IPR045069">
    <property type="entry name" value="MATE_euk"/>
</dbReference>
<dbReference type="AlphaFoldDB" id="A0A1J7H4X8"/>
<feature type="transmembrane region" description="Helical" evidence="6">
    <location>
        <begin position="302"/>
        <end position="324"/>
    </location>
</feature>
<reference evidence="7 8" key="1">
    <citation type="journal article" date="2017" name="Plant Biotechnol. J.">
        <title>A comprehensive draft genome sequence for lupin (Lupinus angustifolius), an emerging health food: insights into plant-microbe interactions and legume evolution.</title>
        <authorList>
            <person name="Hane J.K."/>
            <person name="Ming Y."/>
            <person name="Kamphuis L.G."/>
            <person name="Nelson M.N."/>
            <person name="Garg G."/>
            <person name="Atkins C.A."/>
            <person name="Bayer P.E."/>
            <person name="Bravo A."/>
            <person name="Bringans S."/>
            <person name="Cannon S."/>
            <person name="Edwards D."/>
            <person name="Foley R."/>
            <person name="Gao L.L."/>
            <person name="Harrison M.J."/>
            <person name="Huang W."/>
            <person name="Hurgobin B."/>
            <person name="Li S."/>
            <person name="Liu C.W."/>
            <person name="McGrath A."/>
            <person name="Morahan G."/>
            <person name="Murray J."/>
            <person name="Weller J."/>
            <person name="Jian J."/>
            <person name="Singh K.B."/>
        </authorList>
    </citation>
    <scope>NUCLEOTIDE SEQUENCE [LARGE SCALE GENOMIC DNA]</scope>
    <source>
        <strain evidence="8">cv. Tanjil</strain>
        <tissue evidence="7">Whole plant</tissue>
    </source>
</reference>
<feature type="transmembrane region" description="Helical" evidence="6">
    <location>
        <begin position="225"/>
        <end position="243"/>
    </location>
</feature>